<dbReference type="STRING" id="1147123.SAMN05443428_10458"/>
<evidence type="ECO:0000313" key="3">
    <source>
        <dbReference type="EMBL" id="SKA81428.1"/>
    </source>
</evidence>
<proteinExistence type="predicted"/>
<protein>
    <submittedName>
        <fullName evidence="3">Alanine dehydrogenase</fullName>
    </submittedName>
</protein>
<dbReference type="RefSeq" id="WP_078695692.1">
    <property type="nucleotide sequence ID" value="NZ_FUYH01000004.1"/>
</dbReference>
<dbReference type="InterPro" id="IPR007698">
    <property type="entry name" value="AlaDH/PNT_NAD(H)-bd"/>
</dbReference>
<sequence>MISIGFPRMHKEKNEKRDFLPEFFGFFVGKNCKIYLEEGYGKDMGYTKEDYLNINKDIIYTDHKECYKKDIVAVLRSPEYYEIDWMRDGSALLSMLHYPTRKKRLEKLKEKNIFAISLDSIRNDFMERIIVNYKDTSKNGMELAFKELSKSMCDFYSKSREVINVSIMGTGMVGLYAAKSAAKFGCEEINNKIKESGCKGVIVKMLSRSITCDEKELKRIFKETDILVDATNRDDPSKYIIKNDLIDYLKPHAIILDLTADPYLTDIEPIQVKAIEGIPTGSLDKTIIYPDDEIYDTIPTNVVIKNRRIVVSCNAWPGIKPKECMEVYGKQIMPIFNVIITKKDLIFDENSDDFFERAIYRGTIEYFERNYCRKNL</sequence>
<accession>A0A1T4WX27</accession>
<dbReference type="Gene3D" id="3.40.50.720">
    <property type="entry name" value="NAD(P)-binding Rossmann-like Domain"/>
    <property type="match status" value="2"/>
</dbReference>
<dbReference type="PANTHER" id="PTHR42795">
    <property type="entry name" value="ALANINE DEHYDROGENASE"/>
    <property type="match status" value="1"/>
</dbReference>
<dbReference type="GO" id="GO:0000286">
    <property type="term" value="F:alanine dehydrogenase activity"/>
    <property type="evidence" value="ECO:0007669"/>
    <property type="project" value="TreeGrafter"/>
</dbReference>
<dbReference type="SUPFAM" id="SSF51735">
    <property type="entry name" value="NAD(P)-binding Rossmann-fold domains"/>
    <property type="match status" value="1"/>
</dbReference>
<keyword evidence="1" id="KW-0560">Oxidoreductase</keyword>
<gene>
    <name evidence="3" type="ORF">SAMN05443428_10458</name>
</gene>
<keyword evidence="4" id="KW-1185">Reference proteome</keyword>
<evidence type="ECO:0000259" key="2">
    <source>
        <dbReference type="SMART" id="SM01003"/>
    </source>
</evidence>
<dbReference type="Pfam" id="PF05222">
    <property type="entry name" value="AlaDh_PNT_N"/>
    <property type="match status" value="1"/>
</dbReference>
<dbReference type="Proteomes" id="UP000190105">
    <property type="component" value="Unassembled WGS sequence"/>
</dbReference>
<organism evidence="3 4">
    <name type="scientific">Caloramator quimbayensis</name>
    <dbReference type="NCBI Taxonomy" id="1147123"/>
    <lineage>
        <taxon>Bacteria</taxon>
        <taxon>Bacillati</taxon>
        <taxon>Bacillota</taxon>
        <taxon>Clostridia</taxon>
        <taxon>Eubacteriales</taxon>
        <taxon>Clostridiaceae</taxon>
        <taxon>Caloramator</taxon>
    </lineage>
</organism>
<dbReference type="OrthoDB" id="1881226at2"/>
<evidence type="ECO:0000256" key="1">
    <source>
        <dbReference type="ARBA" id="ARBA00023002"/>
    </source>
</evidence>
<dbReference type="SMART" id="SM01003">
    <property type="entry name" value="AlaDh_PNT_N"/>
    <property type="match status" value="1"/>
</dbReference>
<dbReference type="InterPro" id="IPR036291">
    <property type="entry name" value="NAD(P)-bd_dom_sf"/>
</dbReference>
<reference evidence="4" key="1">
    <citation type="submission" date="2017-02" db="EMBL/GenBank/DDBJ databases">
        <authorList>
            <person name="Varghese N."/>
            <person name="Submissions S."/>
        </authorList>
    </citation>
    <scope>NUCLEOTIDE SEQUENCE [LARGE SCALE GENOMIC DNA]</scope>
    <source>
        <strain evidence="4">USBA 833</strain>
    </source>
</reference>
<feature type="domain" description="Alanine dehydrogenase/pyridine nucleotide transhydrogenase N-terminal" evidence="2">
    <location>
        <begin position="5"/>
        <end position="126"/>
    </location>
</feature>
<evidence type="ECO:0000313" key="4">
    <source>
        <dbReference type="Proteomes" id="UP000190105"/>
    </source>
</evidence>
<dbReference type="EMBL" id="FUYH01000004">
    <property type="protein sequence ID" value="SKA81428.1"/>
    <property type="molecule type" value="Genomic_DNA"/>
</dbReference>
<dbReference type="GO" id="GO:0006524">
    <property type="term" value="P:alanine catabolic process"/>
    <property type="evidence" value="ECO:0007669"/>
    <property type="project" value="TreeGrafter"/>
</dbReference>
<name>A0A1T4WX27_9CLOT</name>
<dbReference type="InterPro" id="IPR007886">
    <property type="entry name" value="AlaDH/PNT_N"/>
</dbReference>
<dbReference type="GO" id="GO:0005886">
    <property type="term" value="C:plasma membrane"/>
    <property type="evidence" value="ECO:0007669"/>
    <property type="project" value="TreeGrafter"/>
</dbReference>
<dbReference type="AlphaFoldDB" id="A0A1T4WX27"/>
<dbReference type="Pfam" id="PF01262">
    <property type="entry name" value="AlaDh_PNT_C"/>
    <property type="match status" value="1"/>
</dbReference>
<dbReference type="SUPFAM" id="SSF52283">
    <property type="entry name" value="Formate/glycerate dehydrogenase catalytic domain-like"/>
    <property type="match status" value="1"/>
</dbReference>
<dbReference type="PANTHER" id="PTHR42795:SF1">
    <property type="entry name" value="ALANINE DEHYDROGENASE"/>
    <property type="match status" value="1"/>
</dbReference>